<name>A0AAV4K354_9GAST</name>
<reference evidence="1 2" key="1">
    <citation type="journal article" date="2021" name="Elife">
        <title>Chloroplast acquisition without the gene transfer in kleptoplastic sea slugs, Plakobranchus ocellatus.</title>
        <authorList>
            <person name="Maeda T."/>
            <person name="Takahashi S."/>
            <person name="Yoshida T."/>
            <person name="Shimamura S."/>
            <person name="Takaki Y."/>
            <person name="Nagai Y."/>
            <person name="Toyoda A."/>
            <person name="Suzuki Y."/>
            <person name="Arimoto A."/>
            <person name="Ishii H."/>
            <person name="Satoh N."/>
            <person name="Nishiyama T."/>
            <person name="Hasebe M."/>
            <person name="Maruyama T."/>
            <person name="Minagawa J."/>
            <person name="Obokata J."/>
            <person name="Shigenobu S."/>
        </authorList>
    </citation>
    <scope>NUCLEOTIDE SEQUENCE [LARGE SCALE GENOMIC DNA]</scope>
</reference>
<comment type="caution">
    <text evidence="1">The sequence shown here is derived from an EMBL/GenBank/DDBJ whole genome shotgun (WGS) entry which is preliminary data.</text>
</comment>
<gene>
    <name evidence="1" type="ORF">ElyMa_005327100</name>
</gene>
<dbReference type="PANTHER" id="PTHR10773">
    <property type="entry name" value="DNA-DIRECTED RNA POLYMERASES I, II, AND III SUBUNIT RPABC2"/>
    <property type="match status" value="1"/>
</dbReference>
<keyword evidence="2" id="KW-1185">Reference proteome</keyword>
<dbReference type="PANTHER" id="PTHR10773:SF19">
    <property type="match status" value="1"/>
</dbReference>
<protein>
    <submittedName>
        <fullName evidence="1">Uncharacterized protein</fullName>
    </submittedName>
</protein>
<sequence length="228" mass="26458">NETEGGLTASEFATCIRHYLGNLEKHDEIIIYSDGCTYHNRKTVLANALQQFATSTGTTIQHKYLVRGHTHMEVDNSHSLIERARKDRTINVPYDNVEVMKSARKSHSPFTVHYVTHDFFMDFTKIGPYTSIRPGKKHPDPTVTDVHCFKYTPEDNKGRRPIQYKLKFSDEWKDVPVPRDFAGKEVGQPGQLYHERLKISNTNYDHLQSLKDVIGKDYHPFYDQLPYK</sequence>
<feature type="non-terminal residue" evidence="1">
    <location>
        <position position="1"/>
    </location>
</feature>
<evidence type="ECO:0000313" key="2">
    <source>
        <dbReference type="Proteomes" id="UP000762676"/>
    </source>
</evidence>
<organism evidence="1 2">
    <name type="scientific">Elysia marginata</name>
    <dbReference type="NCBI Taxonomy" id="1093978"/>
    <lineage>
        <taxon>Eukaryota</taxon>
        <taxon>Metazoa</taxon>
        <taxon>Spiralia</taxon>
        <taxon>Lophotrochozoa</taxon>
        <taxon>Mollusca</taxon>
        <taxon>Gastropoda</taxon>
        <taxon>Heterobranchia</taxon>
        <taxon>Euthyneura</taxon>
        <taxon>Panpulmonata</taxon>
        <taxon>Sacoglossa</taxon>
        <taxon>Placobranchoidea</taxon>
        <taxon>Plakobranchidae</taxon>
        <taxon>Elysia</taxon>
    </lineage>
</organism>
<dbReference type="EMBL" id="BMAT01010603">
    <property type="protein sequence ID" value="GFS28016.1"/>
    <property type="molecule type" value="Genomic_DNA"/>
</dbReference>
<evidence type="ECO:0000313" key="1">
    <source>
        <dbReference type="EMBL" id="GFS28016.1"/>
    </source>
</evidence>
<accession>A0AAV4K354</accession>
<proteinExistence type="predicted"/>
<dbReference type="Proteomes" id="UP000762676">
    <property type="component" value="Unassembled WGS sequence"/>
</dbReference>
<dbReference type="AlphaFoldDB" id="A0AAV4K354"/>